<protein>
    <submittedName>
        <fullName evidence="2">Uncharacterized protein</fullName>
    </submittedName>
</protein>
<evidence type="ECO:0000313" key="2">
    <source>
        <dbReference type="EMBL" id="TWU76116.1"/>
    </source>
</evidence>
<reference evidence="3" key="1">
    <citation type="submission" date="2018-12" db="EMBL/GenBank/DDBJ databases">
        <title>The complete genome of Metarhizium rileyi, a key fungal pathogen of Lepidoptera.</title>
        <authorList>
            <person name="Binneck E."/>
            <person name="Lastra C.C.L."/>
            <person name="Sosa-Gomez D.R."/>
        </authorList>
    </citation>
    <scope>NUCLEOTIDE SEQUENCE [LARGE SCALE GENOMIC DNA]</scope>
    <source>
        <strain evidence="3">Cep018-CH2</strain>
    </source>
</reference>
<comment type="caution">
    <text evidence="2">The sequence shown here is derived from an EMBL/GenBank/DDBJ whole genome shotgun (WGS) entry which is preliminary data.</text>
</comment>
<dbReference type="AlphaFoldDB" id="A0A5C6GIU7"/>
<feature type="region of interest" description="Disordered" evidence="1">
    <location>
        <begin position="16"/>
        <end position="36"/>
    </location>
</feature>
<evidence type="ECO:0000313" key="3">
    <source>
        <dbReference type="Proteomes" id="UP000317257"/>
    </source>
</evidence>
<dbReference type="Proteomes" id="UP000317257">
    <property type="component" value="Unassembled WGS sequence"/>
</dbReference>
<accession>A0A5C6GIU7</accession>
<sequence length="65" mass="7533">MALAYHVMTLPYQQIRLSRNEHPDQPTPSETGKSIPRLIQDSKVRSWVVSGYNMCTPSNFRLAWQ</sequence>
<evidence type="ECO:0000256" key="1">
    <source>
        <dbReference type="SAM" id="MobiDB-lite"/>
    </source>
</evidence>
<organism evidence="2 3">
    <name type="scientific">Metarhizium rileyi (strain RCEF 4871)</name>
    <name type="common">Nomuraea rileyi</name>
    <dbReference type="NCBI Taxonomy" id="1649241"/>
    <lineage>
        <taxon>Eukaryota</taxon>
        <taxon>Fungi</taxon>
        <taxon>Dikarya</taxon>
        <taxon>Ascomycota</taxon>
        <taxon>Pezizomycotina</taxon>
        <taxon>Sordariomycetes</taxon>
        <taxon>Hypocreomycetidae</taxon>
        <taxon>Hypocreales</taxon>
        <taxon>Clavicipitaceae</taxon>
        <taxon>Metarhizium</taxon>
    </lineage>
</organism>
<proteinExistence type="predicted"/>
<name>A0A5C6GIU7_METRR</name>
<gene>
    <name evidence="2" type="ORF">ED733_007855</name>
</gene>
<dbReference type="EMBL" id="SBHS01000006">
    <property type="protein sequence ID" value="TWU76116.1"/>
    <property type="molecule type" value="Genomic_DNA"/>
</dbReference>